<evidence type="ECO:0008006" key="3">
    <source>
        <dbReference type="Google" id="ProtNLM"/>
    </source>
</evidence>
<reference evidence="2" key="1">
    <citation type="journal article" date="2019" name="Int. J. Syst. Evol. Microbiol.">
        <title>The Global Catalogue of Microorganisms (GCM) 10K type strain sequencing project: providing services to taxonomists for standard genome sequencing and annotation.</title>
        <authorList>
            <consortium name="The Broad Institute Genomics Platform"/>
            <consortium name="The Broad Institute Genome Sequencing Center for Infectious Disease"/>
            <person name="Wu L."/>
            <person name="Ma J."/>
        </authorList>
    </citation>
    <scope>NUCLEOTIDE SEQUENCE [LARGE SCALE GENOMIC DNA]</scope>
    <source>
        <strain evidence="2">CGMCC 1.12922</strain>
    </source>
</reference>
<dbReference type="RefSeq" id="WP_188530165.1">
    <property type="nucleotide sequence ID" value="NZ_BMGI01000006.1"/>
</dbReference>
<dbReference type="EMBL" id="BMGI01000006">
    <property type="protein sequence ID" value="GGD47508.1"/>
    <property type="molecule type" value="Genomic_DNA"/>
</dbReference>
<comment type="caution">
    <text evidence="1">The sequence shown here is derived from an EMBL/GenBank/DDBJ whole genome shotgun (WGS) entry which is preliminary data.</text>
</comment>
<sequence length="134" mass="14430">MAATFKPKRFPPVFVFDDGAGGTTFATSETGERHSHPPNDKPVLTLLAAVSQCLQVSLRMVAKHEGVTLPAFDVSAGGEKAIDMPGRLQSIHCLIRGDLADDPEEAQRLVAQAKEICTVSNTLNCEITLEWARA</sequence>
<dbReference type="Gene3D" id="3.30.300.20">
    <property type="match status" value="1"/>
</dbReference>
<accession>A0ABQ1QWW7</accession>
<organism evidence="1 2">
    <name type="scientific">Sinisalibacter lacisalsi</name>
    <dbReference type="NCBI Taxonomy" id="1526570"/>
    <lineage>
        <taxon>Bacteria</taxon>
        <taxon>Pseudomonadati</taxon>
        <taxon>Pseudomonadota</taxon>
        <taxon>Alphaproteobacteria</taxon>
        <taxon>Rhodobacterales</taxon>
        <taxon>Roseobacteraceae</taxon>
        <taxon>Sinisalibacter</taxon>
    </lineage>
</organism>
<name>A0ABQ1QWW7_9RHOB</name>
<evidence type="ECO:0000313" key="1">
    <source>
        <dbReference type="EMBL" id="GGD47508.1"/>
    </source>
</evidence>
<evidence type="ECO:0000313" key="2">
    <source>
        <dbReference type="Proteomes" id="UP000617355"/>
    </source>
</evidence>
<keyword evidence="2" id="KW-1185">Reference proteome</keyword>
<dbReference type="InterPro" id="IPR036102">
    <property type="entry name" value="OsmC/Ohrsf"/>
</dbReference>
<gene>
    <name evidence="1" type="ORF">GCM10011358_34150</name>
</gene>
<dbReference type="Proteomes" id="UP000617355">
    <property type="component" value="Unassembled WGS sequence"/>
</dbReference>
<dbReference type="SUPFAM" id="SSF82784">
    <property type="entry name" value="OsmC-like"/>
    <property type="match status" value="1"/>
</dbReference>
<protein>
    <recommendedName>
        <fullName evidence="3">Peroxiredoxin</fullName>
    </recommendedName>
</protein>
<dbReference type="InterPro" id="IPR003718">
    <property type="entry name" value="OsmC/Ohr_fam"/>
</dbReference>
<dbReference type="Pfam" id="PF02566">
    <property type="entry name" value="OsmC"/>
    <property type="match status" value="1"/>
</dbReference>
<dbReference type="InterPro" id="IPR015946">
    <property type="entry name" value="KH_dom-like_a/b"/>
</dbReference>
<proteinExistence type="predicted"/>